<keyword evidence="8" id="KW-0067">ATP-binding</keyword>
<dbReference type="InterPro" id="IPR003594">
    <property type="entry name" value="HATPase_dom"/>
</dbReference>
<dbReference type="Pfam" id="PF02518">
    <property type="entry name" value="HATPase_c"/>
    <property type="match status" value="1"/>
</dbReference>
<organism evidence="8 9">
    <name type="scientific">Nocardia huaxiensis</name>
    <dbReference type="NCBI Taxonomy" id="2755382"/>
    <lineage>
        <taxon>Bacteria</taxon>
        <taxon>Bacillati</taxon>
        <taxon>Actinomycetota</taxon>
        <taxon>Actinomycetes</taxon>
        <taxon>Mycobacteriales</taxon>
        <taxon>Nocardiaceae</taxon>
        <taxon>Nocardia</taxon>
    </lineage>
</organism>
<feature type="transmembrane region" description="Helical" evidence="5">
    <location>
        <begin position="172"/>
        <end position="191"/>
    </location>
</feature>
<name>A0A7D6VIM8_9NOCA</name>
<dbReference type="GO" id="GO:0005524">
    <property type="term" value="F:ATP binding"/>
    <property type="evidence" value="ECO:0007669"/>
    <property type="project" value="UniProtKB-KW"/>
</dbReference>
<proteinExistence type="predicted"/>
<accession>A0A7D6VIM8</accession>
<evidence type="ECO:0000259" key="7">
    <source>
        <dbReference type="Pfam" id="PF19354"/>
    </source>
</evidence>
<dbReference type="SUPFAM" id="SSF55874">
    <property type="entry name" value="ATPase domain of HSP90 chaperone/DNA topoisomerase II/histidine kinase"/>
    <property type="match status" value="1"/>
</dbReference>
<evidence type="ECO:0000256" key="5">
    <source>
        <dbReference type="SAM" id="Phobius"/>
    </source>
</evidence>
<dbReference type="Pfam" id="PF19354">
    <property type="entry name" value="DUF5931"/>
    <property type="match status" value="1"/>
</dbReference>
<evidence type="ECO:0000256" key="3">
    <source>
        <dbReference type="ARBA" id="ARBA00023012"/>
    </source>
</evidence>
<dbReference type="GO" id="GO:0016301">
    <property type="term" value="F:kinase activity"/>
    <property type="evidence" value="ECO:0007669"/>
    <property type="project" value="UniProtKB-KW"/>
</dbReference>
<feature type="transmembrane region" description="Helical" evidence="5">
    <location>
        <begin position="133"/>
        <end position="160"/>
    </location>
</feature>
<dbReference type="EMBL" id="CP059399">
    <property type="protein sequence ID" value="QLY30896.1"/>
    <property type="molecule type" value="Genomic_DNA"/>
</dbReference>
<sequence>MRQRLPTASPPVTPPRTEPDPGTIATAPLWRAAQALRLVTLLYAVGQQIASVSHYTNQRLSWALIAVMAMWSGVSAILLSQWNIRQHPWLRVCVVIGDHLITIALIFATRFVADYDWYHGHQTLPTTLWCANAVISAAILWGPFGGIGSGLLISFAIITARSQWELDVWRDATLPVLLSVGLALGLATNTAKRAQEQLQRAVRLTAAAKERERLAREVHDGVLQVLSYIKRRGTEIGGPTAELAQRAGEQEVALRVLISEQGARADMGGHSADEDLRPLLTAQATPSVFVSTPGEPVLLGHWEAREVSAAVAAALANTALHAGPGAKAYVLLEDTGDELIVSVRDDGPGIPPGRLAQAEEQGRMGVSRSIIGRIDAIGGTAQLLFEALPADDDAAEEGAGAEWEFRIPRGPRE</sequence>
<dbReference type="PANTHER" id="PTHR24421:SF61">
    <property type="entry name" value="OXYGEN SENSOR HISTIDINE KINASE NREB"/>
    <property type="match status" value="1"/>
</dbReference>
<evidence type="ECO:0000313" key="8">
    <source>
        <dbReference type="EMBL" id="QLY30896.1"/>
    </source>
</evidence>
<keyword evidence="5" id="KW-1133">Transmembrane helix</keyword>
<evidence type="ECO:0000256" key="1">
    <source>
        <dbReference type="ARBA" id="ARBA00022679"/>
    </source>
</evidence>
<dbReference type="InterPro" id="IPR045975">
    <property type="entry name" value="DUF5931"/>
</dbReference>
<reference evidence="8 9" key="1">
    <citation type="submission" date="2020-07" db="EMBL/GenBank/DDBJ databases">
        <authorList>
            <person name="Zhuang K."/>
            <person name="Ran Y."/>
        </authorList>
    </citation>
    <scope>NUCLEOTIDE SEQUENCE [LARGE SCALE GENOMIC DNA]</scope>
    <source>
        <strain evidence="8 9">WCH-YHL-001</strain>
    </source>
</reference>
<feature type="transmembrane region" description="Helical" evidence="5">
    <location>
        <begin position="60"/>
        <end position="80"/>
    </location>
</feature>
<dbReference type="KEGG" id="nhu:H0264_00305"/>
<keyword evidence="2" id="KW-0418">Kinase</keyword>
<dbReference type="Gene3D" id="1.20.5.1930">
    <property type="match status" value="1"/>
</dbReference>
<feature type="domain" description="DUF5931" evidence="7">
    <location>
        <begin position="27"/>
        <end position="193"/>
    </location>
</feature>
<evidence type="ECO:0000256" key="4">
    <source>
        <dbReference type="SAM" id="MobiDB-lite"/>
    </source>
</evidence>
<keyword evidence="5" id="KW-0812">Transmembrane</keyword>
<dbReference type="InterPro" id="IPR036890">
    <property type="entry name" value="HATPase_C_sf"/>
</dbReference>
<dbReference type="Proteomes" id="UP000515512">
    <property type="component" value="Chromosome"/>
</dbReference>
<feature type="region of interest" description="Disordered" evidence="4">
    <location>
        <begin position="1"/>
        <end position="23"/>
    </location>
</feature>
<evidence type="ECO:0000259" key="6">
    <source>
        <dbReference type="Pfam" id="PF02518"/>
    </source>
</evidence>
<keyword evidence="5" id="KW-0472">Membrane</keyword>
<evidence type="ECO:0000256" key="2">
    <source>
        <dbReference type="ARBA" id="ARBA00022777"/>
    </source>
</evidence>
<dbReference type="PANTHER" id="PTHR24421">
    <property type="entry name" value="NITRATE/NITRITE SENSOR PROTEIN NARX-RELATED"/>
    <property type="match status" value="1"/>
</dbReference>
<keyword evidence="3" id="KW-0902">Two-component regulatory system</keyword>
<dbReference type="AlphaFoldDB" id="A0A7D6VIM8"/>
<keyword evidence="9" id="KW-1185">Reference proteome</keyword>
<dbReference type="NCBIfam" id="NF047322">
    <property type="entry name" value="HK_morpho_MacS"/>
    <property type="match status" value="1"/>
</dbReference>
<dbReference type="InterPro" id="IPR050482">
    <property type="entry name" value="Sensor_HK_TwoCompSys"/>
</dbReference>
<protein>
    <submittedName>
        <fullName evidence="8">ATP-binding protein</fullName>
    </submittedName>
</protein>
<dbReference type="GO" id="GO:0000160">
    <property type="term" value="P:phosphorelay signal transduction system"/>
    <property type="evidence" value="ECO:0007669"/>
    <property type="project" value="UniProtKB-KW"/>
</dbReference>
<keyword evidence="8" id="KW-0547">Nucleotide-binding</keyword>
<feature type="transmembrane region" description="Helical" evidence="5">
    <location>
        <begin position="92"/>
        <end position="113"/>
    </location>
</feature>
<gene>
    <name evidence="8" type="ORF">H0264_00305</name>
</gene>
<feature type="domain" description="Histidine kinase/HSP90-like ATPase" evidence="6">
    <location>
        <begin position="308"/>
        <end position="409"/>
    </location>
</feature>
<evidence type="ECO:0000313" key="9">
    <source>
        <dbReference type="Proteomes" id="UP000515512"/>
    </source>
</evidence>
<keyword evidence="1" id="KW-0808">Transferase</keyword>
<dbReference type="Gene3D" id="3.30.565.10">
    <property type="entry name" value="Histidine kinase-like ATPase, C-terminal domain"/>
    <property type="match status" value="1"/>
</dbReference>